<dbReference type="GO" id="GO:0051321">
    <property type="term" value="P:meiotic cell cycle"/>
    <property type="evidence" value="ECO:0007669"/>
    <property type="project" value="TreeGrafter"/>
</dbReference>
<dbReference type="PANTHER" id="PTHR19302:SF70">
    <property type="entry name" value="GAMMA-TUBULIN COMPLEX COMPONENT 6"/>
    <property type="match status" value="1"/>
</dbReference>
<dbReference type="AlphaFoldDB" id="A0A0C9ZMH7"/>
<name>A0A0C9ZMH7_9AGAM</name>
<evidence type="ECO:0000259" key="6">
    <source>
        <dbReference type="Pfam" id="PF04130"/>
    </source>
</evidence>
<dbReference type="GO" id="GO:0007020">
    <property type="term" value="P:microtubule nucleation"/>
    <property type="evidence" value="ECO:0007669"/>
    <property type="project" value="InterPro"/>
</dbReference>
<proteinExistence type="inferred from homology"/>
<evidence type="ECO:0000313" key="7">
    <source>
        <dbReference type="EMBL" id="KIK27104.1"/>
    </source>
</evidence>
<evidence type="ECO:0000256" key="2">
    <source>
        <dbReference type="ARBA" id="ARBA00022490"/>
    </source>
</evidence>
<dbReference type="InterPro" id="IPR042241">
    <property type="entry name" value="GCP_C_sf"/>
</dbReference>
<dbReference type="InterPro" id="IPR007259">
    <property type="entry name" value="GCP"/>
</dbReference>
<sequence length="807" mass="90036">MSLRLLVLGSSSRLYVWDRSLELFVQQSSLRVGSKAVLVGSGSWFMAQDYLQRFLDLGSLMRRMELLAHDLRDRGNHTDPTVHAFAHGLSTLLSFLREQFSSGPLFKSGDALYPTDFVAIWLHYTGEERIIGSVATMCHRSLETSPENYLELFTNPVDLLSHIYQVLEQHVEVASPPQVIAATAYMLTVSSMPYITGLCGSVAYRTRGARHAWISEELARPDLLGPYTGGDPVGAWQRNSPDVEHIFPKFVPANLADVLPIARKSLRLLEAAQPNHWILSQSEASQDISWLWSEAEILQAWGKSHNPKSSPAPPVRGCFSVTDGHSSVLDEFKVFDLEPRFMGTAEPRHGDAHSAIADFMATFPESLPLIMPNLSQLCDFVFTPLESHALLISRAFLSVFLNESSLLCADAHLTLLRSHMLLTSHTFKSRLGEALFSDAYGKEESAVKTFDSLLHRPQTAHASTLPPTNIRAVGLAPALTARDSWPPGGSDLSVLLRTVIVDSQEYGRRHNRWSKSSPEGVLDVLDEAEFRLGFAVRDLPVGTGRERWLNPLSIEALDFLYLDYKVPHPMEVLITPIVLSKYQRIFSFLLRLMRVEAAIRAVYRLTCLPPSRSLSESPLCGRLVWQFRFAAHSFVSTLLTYVYDVAIGGNFDAFLSQIAACRERMPSNDFHEFRDVFALSEFHSSVLNDILSACLLRSSQRAVGDILRSAMELVLEFCVFVTEPGTAQSDHTIGSKLCTLYGAFRKKVVTLVEALDALLEKDAKLPQETVPLVLGVADERRVPPGGTESLRYLLARLDLGNWRRNLD</sequence>
<dbReference type="GO" id="GO:0005874">
    <property type="term" value="C:microtubule"/>
    <property type="evidence" value="ECO:0007669"/>
    <property type="project" value="UniProtKB-KW"/>
</dbReference>
<dbReference type="InterPro" id="IPR040457">
    <property type="entry name" value="GCP_C"/>
</dbReference>
<dbReference type="GO" id="GO:0051225">
    <property type="term" value="P:spindle assembly"/>
    <property type="evidence" value="ECO:0007669"/>
    <property type="project" value="TreeGrafter"/>
</dbReference>
<dbReference type="Proteomes" id="UP000054018">
    <property type="component" value="Unassembled WGS sequence"/>
</dbReference>
<dbReference type="GO" id="GO:0051011">
    <property type="term" value="F:microtubule minus-end binding"/>
    <property type="evidence" value="ECO:0007669"/>
    <property type="project" value="TreeGrafter"/>
</dbReference>
<keyword evidence="8" id="KW-1185">Reference proteome</keyword>
<dbReference type="STRING" id="765257.A0A0C9ZMH7"/>
<evidence type="ECO:0000256" key="1">
    <source>
        <dbReference type="ARBA" id="ARBA00010337"/>
    </source>
</evidence>
<keyword evidence="2 5" id="KW-0963">Cytoplasm</keyword>
<reference evidence="8" key="2">
    <citation type="submission" date="2015-01" db="EMBL/GenBank/DDBJ databases">
        <title>Evolutionary Origins and Diversification of the Mycorrhizal Mutualists.</title>
        <authorList>
            <consortium name="DOE Joint Genome Institute"/>
            <consortium name="Mycorrhizal Genomics Consortium"/>
            <person name="Kohler A."/>
            <person name="Kuo A."/>
            <person name="Nagy L.G."/>
            <person name="Floudas D."/>
            <person name="Copeland A."/>
            <person name="Barry K.W."/>
            <person name="Cichocki N."/>
            <person name="Veneault-Fourrey C."/>
            <person name="LaButti K."/>
            <person name="Lindquist E.A."/>
            <person name="Lipzen A."/>
            <person name="Lundell T."/>
            <person name="Morin E."/>
            <person name="Murat C."/>
            <person name="Riley R."/>
            <person name="Ohm R."/>
            <person name="Sun H."/>
            <person name="Tunlid A."/>
            <person name="Henrissat B."/>
            <person name="Grigoriev I.V."/>
            <person name="Hibbett D.S."/>
            <person name="Martin F."/>
        </authorList>
    </citation>
    <scope>NUCLEOTIDE SEQUENCE [LARGE SCALE GENOMIC DNA]</scope>
    <source>
        <strain evidence="8">441</strain>
    </source>
</reference>
<comment type="similarity">
    <text evidence="1 5">Belongs to the TUBGCP family.</text>
</comment>
<dbReference type="GO" id="GO:0043015">
    <property type="term" value="F:gamma-tubulin binding"/>
    <property type="evidence" value="ECO:0007669"/>
    <property type="project" value="InterPro"/>
</dbReference>
<evidence type="ECO:0000256" key="4">
    <source>
        <dbReference type="ARBA" id="ARBA00023212"/>
    </source>
</evidence>
<dbReference type="Gene3D" id="1.20.120.1900">
    <property type="entry name" value="Gamma-tubulin complex, C-terminal domain"/>
    <property type="match status" value="1"/>
</dbReference>
<dbReference type="GO" id="GO:0000922">
    <property type="term" value="C:spindle pole"/>
    <property type="evidence" value="ECO:0007669"/>
    <property type="project" value="InterPro"/>
</dbReference>
<dbReference type="HOGENOM" id="CLU_011863_1_0_1"/>
<keyword evidence="4 5" id="KW-0206">Cytoskeleton</keyword>
<gene>
    <name evidence="7" type="ORF">PISMIDRAFT_675423</name>
</gene>
<dbReference type="Pfam" id="PF04130">
    <property type="entry name" value="GCP_C_terminal"/>
    <property type="match status" value="1"/>
</dbReference>
<dbReference type="EMBL" id="KN833698">
    <property type="protein sequence ID" value="KIK27104.1"/>
    <property type="molecule type" value="Genomic_DNA"/>
</dbReference>
<evidence type="ECO:0000256" key="5">
    <source>
        <dbReference type="RuleBase" id="RU363050"/>
    </source>
</evidence>
<keyword evidence="3 5" id="KW-0493">Microtubule</keyword>
<evidence type="ECO:0000256" key="3">
    <source>
        <dbReference type="ARBA" id="ARBA00022701"/>
    </source>
</evidence>
<feature type="domain" description="Gamma tubulin complex component C-terminal" evidence="6">
    <location>
        <begin position="411"/>
        <end position="802"/>
    </location>
</feature>
<dbReference type="GO" id="GO:0000278">
    <property type="term" value="P:mitotic cell cycle"/>
    <property type="evidence" value="ECO:0007669"/>
    <property type="project" value="TreeGrafter"/>
</dbReference>
<dbReference type="PANTHER" id="PTHR19302">
    <property type="entry name" value="GAMMA TUBULIN COMPLEX PROTEIN"/>
    <property type="match status" value="1"/>
</dbReference>
<accession>A0A0C9ZMH7</accession>
<organism evidence="7 8">
    <name type="scientific">Pisolithus microcarpus 441</name>
    <dbReference type="NCBI Taxonomy" id="765257"/>
    <lineage>
        <taxon>Eukaryota</taxon>
        <taxon>Fungi</taxon>
        <taxon>Dikarya</taxon>
        <taxon>Basidiomycota</taxon>
        <taxon>Agaricomycotina</taxon>
        <taxon>Agaricomycetes</taxon>
        <taxon>Agaricomycetidae</taxon>
        <taxon>Boletales</taxon>
        <taxon>Sclerodermatineae</taxon>
        <taxon>Pisolithaceae</taxon>
        <taxon>Pisolithus</taxon>
    </lineage>
</organism>
<dbReference type="OrthoDB" id="775571at2759"/>
<dbReference type="GO" id="GO:0031122">
    <property type="term" value="P:cytoplasmic microtubule organization"/>
    <property type="evidence" value="ECO:0007669"/>
    <property type="project" value="TreeGrafter"/>
</dbReference>
<dbReference type="GO" id="GO:0005816">
    <property type="term" value="C:spindle pole body"/>
    <property type="evidence" value="ECO:0007669"/>
    <property type="project" value="UniProtKB-ARBA"/>
</dbReference>
<comment type="subcellular location">
    <subcellularLocation>
        <location evidence="5">Cytoplasm</location>
        <location evidence="5">Cytoskeleton</location>
        <location evidence="5">Microtubule organizing center</location>
    </subcellularLocation>
</comment>
<reference evidence="7 8" key="1">
    <citation type="submission" date="2014-04" db="EMBL/GenBank/DDBJ databases">
        <authorList>
            <consortium name="DOE Joint Genome Institute"/>
            <person name="Kuo A."/>
            <person name="Kohler A."/>
            <person name="Costa M.D."/>
            <person name="Nagy L.G."/>
            <person name="Floudas D."/>
            <person name="Copeland A."/>
            <person name="Barry K.W."/>
            <person name="Cichocki N."/>
            <person name="Veneault-Fourrey C."/>
            <person name="LaButti K."/>
            <person name="Lindquist E.A."/>
            <person name="Lipzen A."/>
            <person name="Lundell T."/>
            <person name="Morin E."/>
            <person name="Murat C."/>
            <person name="Sun H."/>
            <person name="Tunlid A."/>
            <person name="Henrissat B."/>
            <person name="Grigoriev I.V."/>
            <person name="Hibbett D.S."/>
            <person name="Martin F."/>
            <person name="Nordberg H.P."/>
            <person name="Cantor M.N."/>
            <person name="Hua S.X."/>
        </authorList>
    </citation>
    <scope>NUCLEOTIDE SEQUENCE [LARGE SCALE GENOMIC DNA]</scope>
    <source>
        <strain evidence="7 8">441</strain>
    </source>
</reference>
<dbReference type="GO" id="GO:0000930">
    <property type="term" value="C:gamma-tubulin complex"/>
    <property type="evidence" value="ECO:0007669"/>
    <property type="project" value="UniProtKB-ARBA"/>
</dbReference>
<protein>
    <recommendedName>
        <fullName evidence="5">Spindle pole body component</fullName>
    </recommendedName>
</protein>
<evidence type="ECO:0000313" key="8">
    <source>
        <dbReference type="Proteomes" id="UP000054018"/>
    </source>
</evidence>